<dbReference type="NCBIfam" id="TIGR00006">
    <property type="entry name" value="16S rRNA (cytosine(1402)-N(4))-methyltransferase RsmH"/>
    <property type="match status" value="1"/>
</dbReference>
<dbReference type="Pfam" id="PF01795">
    <property type="entry name" value="Methyltransf_5"/>
    <property type="match status" value="1"/>
</dbReference>
<evidence type="ECO:0000256" key="3">
    <source>
        <dbReference type="ARBA" id="ARBA00022679"/>
    </source>
</evidence>
<dbReference type="SUPFAM" id="SSF53335">
    <property type="entry name" value="S-adenosyl-L-methionine-dependent methyltransferases"/>
    <property type="match status" value="1"/>
</dbReference>
<dbReference type="PANTHER" id="PTHR11265">
    <property type="entry name" value="S-ADENOSYL-METHYLTRANSFERASE MRAW"/>
    <property type="match status" value="1"/>
</dbReference>
<sequence length="308" mass="34215">MGLELHHTPVMVPEIMQALKTQPGGRYIDGTLGEGGHSKSILNAVEPGGQVLGLDADAEAITVATERLMEHGDAFLAINTNFRDIRATALRYEFVPVHGVLFDLGVSSLQLDRESRGFSFRRSDPLDMRFSFDQQLTAADIVNEYAESELADLIFHLGEDRAARRIARLIVQKRPINTSLELAELIEKVSPRRGKRMHPATRTFQAIRIAVNDELSALETALEQAVSLLGQGGRLAVISYHSLEDRIVKNFIRKQASDCICPPGTPVCRCNHLATLKMISRRPLTPTDSEIETNQRSRSAKLRVAERI</sequence>
<dbReference type="GO" id="GO:0005737">
    <property type="term" value="C:cytoplasm"/>
    <property type="evidence" value="ECO:0007669"/>
    <property type="project" value="TreeGrafter"/>
</dbReference>
<dbReference type="GO" id="GO:0071424">
    <property type="term" value="F:rRNA (cytosine-N4-)-methyltransferase activity"/>
    <property type="evidence" value="ECO:0007669"/>
    <property type="project" value="TreeGrafter"/>
</dbReference>
<keyword evidence="4" id="KW-0949">S-adenosyl-L-methionine</keyword>
<reference evidence="5" key="1">
    <citation type="submission" date="2018-05" db="EMBL/GenBank/DDBJ databases">
        <authorList>
            <person name="Lanie J.A."/>
            <person name="Ng W.-L."/>
            <person name="Kazmierczak K.M."/>
            <person name="Andrzejewski T.M."/>
            <person name="Davidsen T.M."/>
            <person name="Wayne K.J."/>
            <person name="Tettelin H."/>
            <person name="Glass J.I."/>
            <person name="Rusch D."/>
            <person name="Podicherti R."/>
            <person name="Tsui H.-C.T."/>
            <person name="Winkler M.E."/>
        </authorList>
    </citation>
    <scope>NUCLEOTIDE SEQUENCE</scope>
</reference>
<dbReference type="PANTHER" id="PTHR11265:SF0">
    <property type="entry name" value="12S RRNA N4-METHYLCYTIDINE METHYLTRANSFERASE"/>
    <property type="match status" value="1"/>
</dbReference>
<proteinExistence type="inferred from homology"/>
<keyword evidence="3" id="KW-0808">Transferase</keyword>
<dbReference type="GO" id="GO:0070475">
    <property type="term" value="P:rRNA base methylation"/>
    <property type="evidence" value="ECO:0007669"/>
    <property type="project" value="TreeGrafter"/>
</dbReference>
<dbReference type="SUPFAM" id="SSF81799">
    <property type="entry name" value="Putative methyltransferase TM0872, insert domain"/>
    <property type="match status" value="1"/>
</dbReference>
<comment type="similarity">
    <text evidence="1">Belongs to the methyltransferase superfamily. RsmH family.</text>
</comment>
<gene>
    <name evidence="5" type="ORF">METZ01_LOCUS65764</name>
</gene>
<evidence type="ECO:0000256" key="4">
    <source>
        <dbReference type="ARBA" id="ARBA00022691"/>
    </source>
</evidence>
<evidence type="ECO:0000256" key="1">
    <source>
        <dbReference type="ARBA" id="ARBA00010396"/>
    </source>
</evidence>
<accession>A0A381T9R3</accession>
<protein>
    <submittedName>
        <fullName evidence="5">Uncharacterized protein</fullName>
    </submittedName>
</protein>
<dbReference type="InterPro" id="IPR029063">
    <property type="entry name" value="SAM-dependent_MTases_sf"/>
</dbReference>
<dbReference type="HAMAP" id="MF_01007">
    <property type="entry name" value="16SrRNA_methyltr_H"/>
    <property type="match status" value="1"/>
</dbReference>
<name>A0A381T9R3_9ZZZZ</name>
<keyword evidence="2" id="KW-0489">Methyltransferase</keyword>
<dbReference type="InterPro" id="IPR002903">
    <property type="entry name" value="RsmH"/>
</dbReference>
<evidence type="ECO:0000313" key="5">
    <source>
        <dbReference type="EMBL" id="SVA12910.1"/>
    </source>
</evidence>
<dbReference type="PIRSF" id="PIRSF004486">
    <property type="entry name" value="MraW"/>
    <property type="match status" value="1"/>
</dbReference>
<dbReference type="EMBL" id="UINC01004244">
    <property type="protein sequence ID" value="SVA12910.1"/>
    <property type="molecule type" value="Genomic_DNA"/>
</dbReference>
<dbReference type="Gene3D" id="1.10.150.170">
    <property type="entry name" value="Putative methyltransferase TM0872, insert domain"/>
    <property type="match status" value="1"/>
</dbReference>
<dbReference type="Gene3D" id="3.40.50.150">
    <property type="entry name" value="Vaccinia Virus protein VP39"/>
    <property type="match status" value="1"/>
</dbReference>
<organism evidence="5">
    <name type="scientific">marine metagenome</name>
    <dbReference type="NCBI Taxonomy" id="408172"/>
    <lineage>
        <taxon>unclassified sequences</taxon>
        <taxon>metagenomes</taxon>
        <taxon>ecological metagenomes</taxon>
    </lineage>
</organism>
<evidence type="ECO:0000256" key="2">
    <source>
        <dbReference type="ARBA" id="ARBA00022603"/>
    </source>
</evidence>
<dbReference type="InterPro" id="IPR023397">
    <property type="entry name" value="SAM-dep_MeTrfase_MraW_recog"/>
</dbReference>
<dbReference type="AlphaFoldDB" id="A0A381T9R3"/>